<dbReference type="EMBL" id="CACVBS010000040">
    <property type="protein sequence ID" value="CAA7263502.1"/>
    <property type="molecule type" value="Genomic_DNA"/>
</dbReference>
<keyword evidence="7" id="KW-1185">Reference proteome</keyword>
<dbReference type="GO" id="GO:0005737">
    <property type="term" value="C:cytoplasm"/>
    <property type="evidence" value="ECO:0007669"/>
    <property type="project" value="UniProtKB-ARBA"/>
</dbReference>
<feature type="domain" description="GST N-terminal" evidence="5">
    <location>
        <begin position="3"/>
        <end position="84"/>
    </location>
</feature>
<comment type="caution">
    <text evidence="6">The sequence shown here is derived from an EMBL/GenBank/DDBJ whole genome shotgun (WGS) entry which is preliminary data.</text>
</comment>
<organism evidence="6 7">
    <name type="scientific">Cyclocybe aegerita</name>
    <name type="common">Black poplar mushroom</name>
    <name type="synonym">Agrocybe aegerita</name>
    <dbReference type="NCBI Taxonomy" id="1973307"/>
    <lineage>
        <taxon>Eukaryota</taxon>
        <taxon>Fungi</taxon>
        <taxon>Dikarya</taxon>
        <taxon>Basidiomycota</taxon>
        <taxon>Agaricomycotina</taxon>
        <taxon>Agaricomycetes</taxon>
        <taxon>Agaricomycetidae</taxon>
        <taxon>Agaricales</taxon>
        <taxon>Agaricineae</taxon>
        <taxon>Bolbitiaceae</taxon>
        <taxon>Cyclocybe</taxon>
    </lineage>
</organism>
<dbReference type="EC" id="2.5.1.18" evidence="2"/>
<sequence>MSAKPIVVHHLENSRSQRILWLLEELEVPYEVKKYKRTPQRRAPQELLDVHLLGKSPVITDGDVTVAESGAIVEYLIHKYGKDKIQVPEAGWLDNVYFTHYPEGSVQPVLIRRLLFKLIPENVPALIRPLIRAVFSKVDEKVTLPELKLHGKFIETHLAKTKGWFAGGPNPTSADYMMSFTLEIMIDRAPEAVGENIKEFVKRVQER</sequence>
<evidence type="ECO:0000256" key="4">
    <source>
        <dbReference type="ARBA" id="ARBA00047960"/>
    </source>
</evidence>
<dbReference type="CDD" id="cd03046">
    <property type="entry name" value="GST_N_GTT1_like"/>
    <property type="match status" value="1"/>
</dbReference>
<dbReference type="Gene3D" id="3.40.30.10">
    <property type="entry name" value="Glutaredoxin"/>
    <property type="match status" value="1"/>
</dbReference>
<dbReference type="OrthoDB" id="2098326at2759"/>
<dbReference type="SUPFAM" id="SSF52833">
    <property type="entry name" value="Thioredoxin-like"/>
    <property type="match status" value="1"/>
</dbReference>
<comment type="similarity">
    <text evidence="1">Belongs to the GST superfamily.</text>
</comment>
<reference evidence="6 7" key="1">
    <citation type="submission" date="2020-01" db="EMBL/GenBank/DDBJ databases">
        <authorList>
            <person name="Gupta K D."/>
        </authorList>
    </citation>
    <scope>NUCLEOTIDE SEQUENCE [LARGE SCALE GENOMIC DNA]</scope>
</reference>
<comment type="catalytic activity">
    <reaction evidence="4">
        <text>RX + glutathione = an S-substituted glutathione + a halide anion + H(+)</text>
        <dbReference type="Rhea" id="RHEA:16437"/>
        <dbReference type="ChEBI" id="CHEBI:15378"/>
        <dbReference type="ChEBI" id="CHEBI:16042"/>
        <dbReference type="ChEBI" id="CHEBI:17792"/>
        <dbReference type="ChEBI" id="CHEBI:57925"/>
        <dbReference type="ChEBI" id="CHEBI:90779"/>
        <dbReference type="EC" id="2.5.1.18"/>
    </reaction>
</comment>
<dbReference type="InterPro" id="IPR036282">
    <property type="entry name" value="Glutathione-S-Trfase_C_sf"/>
</dbReference>
<gene>
    <name evidence="6" type="ORF">AAE3_LOCUS5757</name>
</gene>
<dbReference type="Proteomes" id="UP000467700">
    <property type="component" value="Unassembled WGS sequence"/>
</dbReference>
<dbReference type="GO" id="GO:0004364">
    <property type="term" value="F:glutathione transferase activity"/>
    <property type="evidence" value="ECO:0007669"/>
    <property type="project" value="UniProtKB-EC"/>
</dbReference>
<dbReference type="PANTHER" id="PTHR44051:SF9">
    <property type="entry name" value="GLUTATHIONE S-TRANSFERASE 1"/>
    <property type="match status" value="1"/>
</dbReference>
<dbReference type="GO" id="GO:0004602">
    <property type="term" value="F:glutathione peroxidase activity"/>
    <property type="evidence" value="ECO:0007669"/>
    <property type="project" value="UniProtKB-ARBA"/>
</dbReference>
<dbReference type="SFLD" id="SFLDG00358">
    <property type="entry name" value="Main_(cytGST)"/>
    <property type="match status" value="1"/>
</dbReference>
<dbReference type="Pfam" id="PF02798">
    <property type="entry name" value="GST_N"/>
    <property type="match status" value="1"/>
</dbReference>
<name>A0A8S0WR95_CYCAE</name>
<dbReference type="PROSITE" id="PS50404">
    <property type="entry name" value="GST_NTER"/>
    <property type="match status" value="1"/>
</dbReference>
<dbReference type="SFLD" id="SFLDS00019">
    <property type="entry name" value="Glutathione_Transferase_(cytos"/>
    <property type="match status" value="1"/>
</dbReference>
<dbReference type="SUPFAM" id="SSF47616">
    <property type="entry name" value="GST C-terminal domain-like"/>
    <property type="match status" value="1"/>
</dbReference>
<dbReference type="AlphaFoldDB" id="A0A8S0WR95"/>
<dbReference type="FunFam" id="3.40.30.10:FF:000156">
    <property type="entry name" value="Glutathione S-transferase 1"/>
    <property type="match status" value="1"/>
</dbReference>
<evidence type="ECO:0000256" key="3">
    <source>
        <dbReference type="ARBA" id="ARBA00022679"/>
    </source>
</evidence>
<evidence type="ECO:0000313" key="6">
    <source>
        <dbReference type="EMBL" id="CAA7263502.1"/>
    </source>
</evidence>
<evidence type="ECO:0000259" key="5">
    <source>
        <dbReference type="PROSITE" id="PS50404"/>
    </source>
</evidence>
<evidence type="ECO:0000313" key="7">
    <source>
        <dbReference type="Proteomes" id="UP000467700"/>
    </source>
</evidence>
<evidence type="ECO:0000256" key="2">
    <source>
        <dbReference type="ARBA" id="ARBA00012452"/>
    </source>
</evidence>
<dbReference type="InterPro" id="IPR004045">
    <property type="entry name" value="Glutathione_S-Trfase_N"/>
</dbReference>
<proteinExistence type="inferred from homology"/>
<dbReference type="Gene3D" id="1.20.1050.10">
    <property type="match status" value="1"/>
</dbReference>
<evidence type="ECO:0000256" key="1">
    <source>
        <dbReference type="ARBA" id="ARBA00007409"/>
    </source>
</evidence>
<accession>A0A8S0WR95</accession>
<protein>
    <recommendedName>
        <fullName evidence="2">glutathione transferase</fullName>
        <ecNumber evidence="2">2.5.1.18</ecNumber>
    </recommendedName>
</protein>
<dbReference type="InterPro" id="IPR040079">
    <property type="entry name" value="Glutathione_S-Trfase"/>
</dbReference>
<dbReference type="InterPro" id="IPR036249">
    <property type="entry name" value="Thioredoxin-like_sf"/>
</dbReference>
<keyword evidence="3" id="KW-0808">Transferase</keyword>
<dbReference type="PANTHER" id="PTHR44051">
    <property type="entry name" value="GLUTATHIONE S-TRANSFERASE-RELATED"/>
    <property type="match status" value="1"/>
</dbReference>